<accession>A0A345M8Z7</accession>
<dbReference type="Proteomes" id="UP000259988">
    <property type="component" value="Segment"/>
</dbReference>
<evidence type="ECO:0000313" key="2">
    <source>
        <dbReference type="Proteomes" id="UP000259988"/>
    </source>
</evidence>
<dbReference type="RefSeq" id="YP_009839658.1">
    <property type="nucleotide sequence ID" value="NC_048721.1"/>
</dbReference>
<organism evidence="1 2">
    <name type="scientific">Streptomyces phage StarPlatinum</name>
    <dbReference type="NCBI Taxonomy" id="2283265"/>
    <lineage>
        <taxon>Viruses</taxon>
        <taxon>Duplodnaviria</taxon>
        <taxon>Heunggongvirae</taxon>
        <taxon>Uroviricota</taxon>
        <taxon>Caudoviricetes</taxon>
        <taxon>Stanwilliamsviridae</taxon>
        <taxon>Boydwoodruffvirinae</taxon>
        <taxon>Karimacvirus</taxon>
        <taxon>Karimacvirus starplatinum</taxon>
        <taxon>Streptomyces virus StarPlatinum</taxon>
    </lineage>
</organism>
<dbReference type="GeneID" id="55609956"/>
<keyword evidence="2" id="KW-1185">Reference proteome</keyword>
<dbReference type="EMBL" id="MH576965">
    <property type="protein sequence ID" value="AXH66968.1"/>
    <property type="molecule type" value="Genomic_DNA"/>
</dbReference>
<evidence type="ECO:0000313" key="1">
    <source>
        <dbReference type="EMBL" id="AXH66968.1"/>
    </source>
</evidence>
<gene>
    <name evidence="1" type="primary">265</name>
    <name evidence="1" type="ORF">SEA_STARPLATINUM_265</name>
</gene>
<sequence length="144" mass="16848">MPNWRENDWELAGYLSAEDFQLAQAQWERVAEEFVTLRDRMREIGPVAEAASISLNAFREAQDMAVDIRHSEYPMRDGYGTYWYDPSGFHGDHEENCFMCGEFTNRVDIDYHGYFCNSDECNEAIRKDLERLNGGPEETNEDRD</sequence>
<name>A0A345M8Z7_9CAUD</name>
<protein>
    <submittedName>
        <fullName evidence="1">Uncharacterized protein</fullName>
    </submittedName>
</protein>
<reference evidence="1 2" key="1">
    <citation type="submission" date="2018-07" db="EMBL/GenBank/DDBJ databases">
        <authorList>
            <person name="Cook J.L."/>
            <person name="Tucker S.D."/>
            <person name="Kassa A.K."/>
            <person name="Jones J.A."/>
            <person name="Khadka D."/>
            <person name="Klug H.M."/>
            <person name="Layton S.R."/>
            <person name="Nayek S."/>
            <person name="Bhuiyan S."/>
            <person name="Kim T."/>
            <person name="Hughes L.E."/>
            <person name="Garlena R.A."/>
            <person name="Russell D.A."/>
            <person name="Pope W.H."/>
            <person name="Jacobs-Sera D."/>
            <person name="Hatfull G.F."/>
        </authorList>
    </citation>
    <scope>NUCLEOTIDE SEQUENCE [LARGE SCALE GENOMIC DNA]</scope>
</reference>
<dbReference type="KEGG" id="vg:55609956"/>
<proteinExistence type="predicted"/>